<feature type="domain" description="NADH:flavin oxidoreductase/NADH oxidase N-terminal" evidence="1">
    <location>
        <begin position="2"/>
        <end position="338"/>
    </location>
</feature>
<dbReference type="InterPro" id="IPR001155">
    <property type="entry name" value="OxRdtase_FMN_N"/>
</dbReference>
<dbReference type="InterPro" id="IPR045247">
    <property type="entry name" value="Oye-like"/>
</dbReference>
<dbReference type="Pfam" id="PF00724">
    <property type="entry name" value="Oxidored_FMN"/>
    <property type="match status" value="1"/>
</dbReference>
<accession>A0ABQ5XEW5</accession>
<dbReference type="InterPro" id="IPR013785">
    <property type="entry name" value="Aldolase_TIM"/>
</dbReference>
<dbReference type="Gene3D" id="3.20.20.70">
    <property type="entry name" value="Aldolase class I"/>
    <property type="match status" value="1"/>
</dbReference>
<reference evidence="3" key="1">
    <citation type="journal article" date="2019" name="Int. J. Syst. Evol. Microbiol.">
        <title>The Global Catalogue of Microorganisms (GCM) 10K type strain sequencing project: providing services to taxonomists for standard genome sequencing and annotation.</title>
        <authorList>
            <consortium name="The Broad Institute Genomics Platform"/>
            <consortium name="The Broad Institute Genome Sequencing Center for Infectious Disease"/>
            <person name="Wu L."/>
            <person name="Ma J."/>
        </authorList>
    </citation>
    <scope>NUCLEOTIDE SEQUENCE [LARGE SCALE GENOMIC DNA]</scope>
    <source>
        <strain evidence="3">NBRC 111981</strain>
    </source>
</reference>
<dbReference type="PANTHER" id="PTHR22893">
    <property type="entry name" value="NADH OXIDOREDUCTASE-RELATED"/>
    <property type="match status" value="1"/>
</dbReference>
<comment type="caution">
    <text evidence="2">The sequence shown here is derived from an EMBL/GenBank/DDBJ whole genome shotgun (WGS) entry which is preliminary data.</text>
</comment>
<dbReference type="RefSeq" id="WP_284333284.1">
    <property type="nucleotide sequence ID" value="NZ_BSOA01000043.1"/>
</dbReference>
<dbReference type="PANTHER" id="PTHR22893:SF91">
    <property type="entry name" value="NADPH DEHYDROGENASE 2-RELATED"/>
    <property type="match status" value="1"/>
</dbReference>
<name>A0ABQ5XEW5_9GAMM</name>
<dbReference type="Proteomes" id="UP001156627">
    <property type="component" value="Unassembled WGS sequence"/>
</dbReference>
<evidence type="ECO:0000313" key="3">
    <source>
        <dbReference type="Proteomes" id="UP001156627"/>
    </source>
</evidence>
<keyword evidence="3" id="KW-1185">Reference proteome</keyword>
<sequence length="362" mass="38873">MLFEPFTTTSIQLANRTVMAPMTRNRAVDANIPNALMAEYYGQRSSAGLIIVEGTSPSSNGLGYARMPGLFNDAHVRGWKLVTDAVHAKGGKIFVQLMHAGRVSHVANLPVGAEVLGPTADASPGQMYTDNLGMQPRSTPRAMSKSDLDHAIGEYAKSAQLAIEAGFDGIELHAANGYLIEQFLNANVNQRTDDYGGSIDARNRFALEVARATASAIGAHRVGIRLSPYGVFNSTGAFPDVEAQYVALTQELSRLGLLYVHVLDHSAMDSYMGAPQVPAEFKLRLRAAFQGLFILAGGFDRTSAEDALRAGHADLIAFARPFLANPDLVERMRANQALNAVDMATLYTPGPKGYTDYPVLAA</sequence>
<organism evidence="2 3">
    <name type="scientific">Dyella flagellata</name>
    <dbReference type="NCBI Taxonomy" id="1867833"/>
    <lineage>
        <taxon>Bacteria</taxon>
        <taxon>Pseudomonadati</taxon>
        <taxon>Pseudomonadota</taxon>
        <taxon>Gammaproteobacteria</taxon>
        <taxon>Lysobacterales</taxon>
        <taxon>Rhodanobacteraceae</taxon>
        <taxon>Dyella</taxon>
    </lineage>
</organism>
<protein>
    <submittedName>
        <fullName evidence="2">Alkene reductase</fullName>
    </submittedName>
</protein>
<evidence type="ECO:0000313" key="2">
    <source>
        <dbReference type="EMBL" id="GLQ89847.1"/>
    </source>
</evidence>
<dbReference type="CDD" id="cd02933">
    <property type="entry name" value="OYE_like_FMN"/>
    <property type="match status" value="1"/>
</dbReference>
<dbReference type="EMBL" id="BSOA01000043">
    <property type="protein sequence ID" value="GLQ89847.1"/>
    <property type="molecule type" value="Genomic_DNA"/>
</dbReference>
<gene>
    <name evidence="2" type="ORF">GCM10007898_34220</name>
</gene>
<proteinExistence type="predicted"/>
<dbReference type="SUPFAM" id="SSF51395">
    <property type="entry name" value="FMN-linked oxidoreductases"/>
    <property type="match status" value="1"/>
</dbReference>
<evidence type="ECO:0000259" key="1">
    <source>
        <dbReference type="Pfam" id="PF00724"/>
    </source>
</evidence>